<organism evidence="2">
    <name type="scientific">Aureoumbra lagunensis</name>
    <dbReference type="NCBI Taxonomy" id="44058"/>
    <lineage>
        <taxon>Eukaryota</taxon>
        <taxon>Sar</taxon>
        <taxon>Stramenopiles</taxon>
        <taxon>Ochrophyta</taxon>
        <taxon>Pelagophyceae</taxon>
        <taxon>Pelagomonadales</taxon>
        <taxon>Aureoumbra</taxon>
    </lineage>
</organism>
<sequence>MMNSSLFLLSLSAGMALGIIFTGAPRTVCFGPGGEEIKLCAAKISAKSGAETKVVLTNGNERELRRVRALMYGREYAEKGIDGTGKAALTVGIDAVGEALQSCEAAIVVADPSSGPPTDGALRAIFGNAPNLRHVALLSTLGGGKSSGFFTKALTRGEMQLSALGQQYNKVSTSIIRVGNVKGGGPGMIERKGANAGKAITDFGLDKYYYDTFGDLAQATLTMAYDQFTMGANVLLGDPLSMPNPFQAAFNAQSFDPISEECNRVAAATALVAAVRRRQGGEFTISAAEATSPPSIDNMIRAFDQAATLS</sequence>
<gene>
    <name evidence="2" type="ORF">ALAG00032_LOCUS15672</name>
</gene>
<proteinExistence type="predicted"/>
<keyword evidence="1" id="KW-0732">Signal</keyword>
<evidence type="ECO:0000313" key="2">
    <source>
        <dbReference type="EMBL" id="CAE0374868.1"/>
    </source>
</evidence>
<evidence type="ECO:0000256" key="1">
    <source>
        <dbReference type="SAM" id="SignalP"/>
    </source>
</evidence>
<protein>
    <submittedName>
        <fullName evidence="2">Uncharacterized protein</fullName>
    </submittedName>
</protein>
<dbReference type="AlphaFoldDB" id="A0A7S3K4N1"/>
<feature type="chain" id="PRO_5031512162" evidence="1">
    <location>
        <begin position="19"/>
        <end position="310"/>
    </location>
</feature>
<dbReference type="EMBL" id="HBIJ01023691">
    <property type="protein sequence ID" value="CAE0374868.1"/>
    <property type="molecule type" value="Transcribed_RNA"/>
</dbReference>
<accession>A0A7S3K4N1</accession>
<feature type="signal peptide" evidence="1">
    <location>
        <begin position="1"/>
        <end position="18"/>
    </location>
</feature>
<name>A0A7S3K4N1_9STRA</name>
<reference evidence="2" key="1">
    <citation type="submission" date="2021-01" db="EMBL/GenBank/DDBJ databases">
        <authorList>
            <person name="Corre E."/>
            <person name="Pelletier E."/>
            <person name="Niang G."/>
            <person name="Scheremetjew M."/>
            <person name="Finn R."/>
            <person name="Kale V."/>
            <person name="Holt S."/>
            <person name="Cochrane G."/>
            <person name="Meng A."/>
            <person name="Brown T."/>
            <person name="Cohen L."/>
        </authorList>
    </citation>
    <scope>NUCLEOTIDE SEQUENCE</scope>
    <source>
        <strain evidence="2">CCMP1510</strain>
    </source>
</reference>